<accession>A0A0F9EEQ5</accession>
<sequence length="76" mass="8622">MKKPTLLRWVLWLLQGKPDVQYDGYHCGICGRWIKSWFLIPTYKSSGEWIDTWGLCPSCAACDEAHMPGECVNCGA</sequence>
<dbReference type="AlphaFoldDB" id="A0A0F9EEQ5"/>
<gene>
    <name evidence="1" type="ORF">LCGC14_2435090</name>
</gene>
<organism evidence="1">
    <name type="scientific">marine sediment metagenome</name>
    <dbReference type="NCBI Taxonomy" id="412755"/>
    <lineage>
        <taxon>unclassified sequences</taxon>
        <taxon>metagenomes</taxon>
        <taxon>ecological metagenomes</taxon>
    </lineage>
</organism>
<dbReference type="EMBL" id="LAZR01037334">
    <property type="protein sequence ID" value="KKL22478.1"/>
    <property type="molecule type" value="Genomic_DNA"/>
</dbReference>
<evidence type="ECO:0000313" key="1">
    <source>
        <dbReference type="EMBL" id="KKL22478.1"/>
    </source>
</evidence>
<comment type="caution">
    <text evidence="1">The sequence shown here is derived from an EMBL/GenBank/DDBJ whole genome shotgun (WGS) entry which is preliminary data.</text>
</comment>
<proteinExistence type="predicted"/>
<name>A0A0F9EEQ5_9ZZZZ</name>
<reference evidence="1" key="1">
    <citation type="journal article" date="2015" name="Nature">
        <title>Complex archaea that bridge the gap between prokaryotes and eukaryotes.</title>
        <authorList>
            <person name="Spang A."/>
            <person name="Saw J.H."/>
            <person name="Jorgensen S.L."/>
            <person name="Zaremba-Niedzwiedzka K."/>
            <person name="Martijn J."/>
            <person name="Lind A.E."/>
            <person name="van Eijk R."/>
            <person name="Schleper C."/>
            <person name="Guy L."/>
            <person name="Ettema T.J."/>
        </authorList>
    </citation>
    <scope>NUCLEOTIDE SEQUENCE</scope>
</reference>
<protein>
    <submittedName>
        <fullName evidence="1">Uncharacterized protein</fullName>
    </submittedName>
</protein>